<gene>
    <name evidence="1" type="ORF">ACFSL4_31290</name>
</gene>
<comment type="caution">
    <text evidence="1">The sequence shown here is derived from an EMBL/GenBank/DDBJ whole genome shotgun (WGS) entry which is preliminary data.</text>
</comment>
<evidence type="ECO:0000313" key="1">
    <source>
        <dbReference type="EMBL" id="MFD1662538.1"/>
    </source>
</evidence>
<protein>
    <submittedName>
        <fullName evidence="1">Uncharacterized protein</fullName>
    </submittedName>
</protein>
<evidence type="ECO:0000313" key="2">
    <source>
        <dbReference type="Proteomes" id="UP001597261"/>
    </source>
</evidence>
<organism evidence="1 2">
    <name type="scientific">Streptomyces caeni</name>
    <dbReference type="NCBI Taxonomy" id="2307231"/>
    <lineage>
        <taxon>Bacteria</taxon>
        <taxon>Bacillati</taxon>
        <taxon>Actinomycetota</taxon>
        <taxon>Actinomycetes</taxon>
        <taxon>Kitasatosporales</taxon>
        <taxon>Streptomycetaceae</taxon>
        <taxon>Streptomyces</taxon>
    </lineage>
</organism>
<dbReference type="Proteomes" id="UP001597261">
    <property type="component" value="Unassembled WGS sequence"/>
</dbReference>
<reference evidence="2" key="1">
    <citation type="journal article" date="2019" name="Int. J. Syst. Evol. Microbiol.">
        <title>The Global Catalogue of Microorganisms (GCM) 10K type strain sequencing project: providing services to taxonomists for standard genome sequencing and annotation.</title>
        <authorList>
            <consortium name="The Broad Institute Genomics Platform"/>
            <consortium name="The Broad Institute Genome Sequencing Center for Infectious Disease"/>
            <person name="Wu L."/>
            <person name="Ma J."/>
        </authorList>
    </citation>
    <scope>NUCLEOTIDE SEQUENCE [LARGE SCALE GENOMIC DNA]</scope>
    <source>
        <strain evidence="2">CGMCC 1.12470</strain>
    </source>
</reference>
<dbReference type="EMBL" id="JBHUDX010000098">
    <property type="protein sequence ID" value="MFD1662538.1"/>
    <property type="molecule type" value="Genomic_DNA"/>
</dbReference>
<keyword evidence="2" id="KW-1185">Reference proteome</keyword>
<sequence length="253" mass="28396">MRSLKGSDPVASEALRDTVYLDELNRQASIVNNNIAFAWRRAAAECSPTDAKVWSALQAALFAAIIVQRILHPGGVHQYPHHKTQKESRDFARRRGQHLRDLLGKAADAEIIRLTKDVRDPFEHVDERLDQLMTPDAIALSDWYISTGRALLTPETGVGSVGYGLRVFYPDGGFLYFGREKLDLYLLDLAMLQLRTAIGAVQGDLQKRTRGRNAFGGSQLVDLLPEGRAYQRTEYWLAERQQLGHGLTRPTGR</sequence>
<proteinExistence type="predicted"/>
<dbReference type="RefSeq" id="WP_381090375.1">
    <property type="nucleotide sequence ID" value="NZ_JBHUDX010000098.1"/>
</dbReference>
<accession>A0ABW4J006</accession>
<name>A0ABW4J006_9ACTN</name>